<gene>
    <name evidence="2" type="ORF">FJTKL_10365</name>
</gene>
<name>A0ABR4EJX9_9PEZI</name>
<accession>A0ABR4EJX9</accession>
<evidence type="ECO:0000256" key="1">
    <source>
        <dbReference type="SAM" id="MobiDB-lite"/>
    </source>
</evidence>
<sequence>MLTVSSGITRQGKAKVKRTSFFHCRVSLSRTHECFHERIKLASQLSQSTSKASPRASFKSPSKLQSSTVTWVQESQQIRSSPTQASGD</sequence>
<reference evidence="2 3" key="1">
    <citation type="submission" date="2024-03" db="EMBL/GenBank/DDBJ databases">
        <title>A high-quality draft genome sequence of Diaporthe vaccinii, a causative agent of upright dieback and viscid rot disease in cranberry plants.</title>
        <authorList>
            <person name="Sarrasin M."/>
            <person name="Lang B.F."/>
            <person name="Burger G."/>
        </authorList>
    </citation>
    <scope>NUCLEOTIDE SEQUENCE [LARGE SCALE GENOMIC DNA]</scope>
    <source>
        <strain evidence="2 3">IS7</strain>
    </source>
</reference>
<dbReference type="EMBL" id="JBAWTH010000047">
    <property type="protein sequence ID" value="KAL2282743.1"/>
    <property type="molecule type" value="Genomic_DNA"/>
</dbReference>
<proteinExistence type="predicted"/>
<evidence type="ECO:0000313" key="3">
    <source>
        <dbReference type="Proteomes" id="UP001600888"/>
    </source>
</evidence>
<feature type="compositionally biased region" description="Polar residues" evidence="1">
    <location>
        <begin position="59"/>
        <end position="88"/>
    </location>
</feature>
<dbReference type="Proteomes" id="UP001600888">
    <property type="component" value="Unassembled WGS sequence"/>
</dbReference>
<comment type="caution">
    <text evidence="2">The sequence shown here is derived from an EMBL/GenBank/DDBJ whole genome shotgun (WGS) entry which is preliminary data.</text>
</comment>
<protein>
    <submittedName>
        <fullName evidence="2">Uncharacterized protein</fullName>
    </submittedName>
</protein>
<feature type="region of interest" description="Disordered" evidence="1">
    <location>
        <begin position="44"/>
        <end position="88"/>
    </location>
</feature>
<organism evidence="2 3">
    <name type="scientific">Diaporthe vaccinii</name>
    <dbReference type="NCBI Taxonomy" id="105482"/>
    <lineage>
        <taxon>Eukaryota</taxon>
        <taxon>Fungi</taxon>
        <taxon>Dikarya</taxon>
        <taxon>Ascomycota</taxon>
        <taxon>Pezizomycotina</taxon>
        <taxon>Sordariomycetes</taxon>
        <taxon>Sordariomycetidae</taxon>
        <taxon>Diaporthales</taxon>
        <taxon>Diaporthaceae</taxon>
        <taxon>Diaporthe</taxon>
        <taxon>Diaporthe eres species complex</taxon>
    </lineage>
</organism>
<evidence type="ECO:0000313" key="2">
    <source>
        <dbReference type="EMBL" id="KAL2282743.1"/>
    </source>
</evidence>
<keyword evidence="3" id="KW-1185">Reference proteome</keyword>